<dbReference type="AlphaFoldDB" id="A0A3F3Q608"/>
<gene>
    <name evidence="1" type="ORF">BDQ94DRAFT_140713</name>
</gene>
<dbReference type="Proteomes" id="UP000253729">
    <property type="component" value="Unassembled WGS sequence"/>
</dbReference>
<reference evidence="1 2" key="1">
    <citation type="submission" date="2018-07" db="EMBL/GenBank/DDBJ databases">
        <title>The genomes of Aspergillus section Nigri reveals drivers in fungal speciation.</title>
        <authorList>
            <consortium name="DOE Joint Genome Institute"/>
            <person name="Vesth T.C."/>
            <person name="Nybo J."/>
            <person name="Theobald S."/>
            <person name="Brandl J."/>
            <person name="Frisvad J.C."/>
            <person name="Nielsen K.F."/>
            <person name="Lyhne E.K."/>
            <person name="Kogle M.E."/>
            <person name="Kuo A."/>
            <person name="Riley R."/>
            <person name="Clum A."/>
            <person name="Nolan M."/>
            <person name="Lipzen A."/>
            <person name="Salamov A."/>
            <person name="Henrissat B."/>
            <person name="Wiebenga A."/>
            <person name="De vries R.P."/>
            <person name="Grigoriev I.V."/>
            <person name="Mortensen U.H."/>
            <person name="Andersen M.R."/>
            <person name="Baker S.E."/>
        </authorList>
    </citation>
    <scope>NUCLEOTIDE SEQUENCE [LARGE SCALE GENOMIC DNA]</scope>
    <source>
        <strain evidence="1 2">CBS 139.54b</strain>
    </source>
</reference>
<keyword evidence="2" id="KW-1185">Reference proteome</keyword>
<proteinExistence type="predicted"/>
<dbReference type="GeneID" id="38134030"/>
<accession>A0A3F3Q608</accession>
<dbReference type="EMBL" id="KZ852042">
    <property type="protein sequence ID" value="RDH34654.1"/>
    <property type="molecule type" value="Genomic_DNA"/>
</dbReference>
<evidence type="ECO:0000313" key="2">
    <source>
        <dbReference type="Proteomes" id="UP000253729"/>
    </source>
</evidence>
<organism evidence="1 2">
    <name type="scientific">Aspergillus welwitschiae</name>
    <dbReference type="NCBI Taxonomy" id="1341132"/>
    <lineage>
        <taxon>Eukaryota</taxon>
        <taxon>Fungi</taxon>
        <taxon>Dikarya</taxon>
        <taxon>Ascomycota</taxon>
        <taxon>Pezizomycotina</taxon>
        <taxon>Eurotiomycetes</taxon>
        <taxon>Eurotiomycetidae</taxon>
        <taxon>Eurotiales</taxon>
        <taxon>Aspergillaceae</taxon>
        <taxon>Aspergillus</taxon>
        <taxon>Aspergillus subgen. Circumdati</taxon>
    </lineage>
</organism>
<protein>
    <submittedName>
        <fullName evidence="1">Uncharacterized protein</fullName>
    </submittedName>
</protein>
<sequence>MTHNEIWIFCGLAHGADPNMRRMQRARLDVMPQRSRLICLPLEANFPCSNARQAAESRT</sequence>
<dbReference type="RefSeq" id="XP_026627676.1">
    <property type="nucleotide sequence ID" value="XM_026765674.1"/>
</dbReference>
<name>A0A3F3Q608_9EURO</name>
<evidence type="ECO:0000313" key="1">
    <source>
        <dbReference type="EMBL" id="RDH34654.1"/>
    </source>
</evidence>